<gene>
    <name evidence="2" type="ORF">NP777_17810</name>
</gene>
<dbReference type="EMBL" id="JANIAA010000009">
    <property type="protein sequence ID" value="MCQ8190092.1"/>
    <property type="molecule type" value="Genomic_DNA"/>
</dbReference>
<evidence type="ECO:0000256" key="1">
    <source>
        <dbReference type="SAM" id="Phobius"/>
    </source>
</evidence>
<accession>A0ABT1UY92</accession>
<keyword evidence="1" id="KW-1133">Transmembrane helix</keyword>
<keyword evidence="1" id="KW-0472">Membrane</keyword>
<proteinExistence type="predicted"/>
<comment type="caution">
    <text evidence="2">The sequence shown here is derived from an EMBL/GenBank/DDBJ whole genome shotgun (WGS) entry which is preliminary data.</text>
</comment>
<sequence>MTAVLEVLLWWAALTGLWLVLISTVDPLELLVGSASALAAALLARVGRRAVADR</sequence>
<dbReference type="Proteomes" id="UP001204746">
    <property type="component" value="Unassembled WGS sequence"/>
</dbReference>
<evidence type="ECO:0000313" key="3">
    <source>
        <dbReference type="Proteomes" id="UP001204746"/>
    </source>
</evidence>
<keyword evidence="3" id="KW-1185">Reference proteome</keyword>
<organism evidence="2 3">
    <name type="scientific">Streptomyces rugosispiralis</name>
    <dbReference type="NCBI Taxonomy" id="2967341"/>
    <lineage>
        <taxon>Bacteria</taxon>
        <taxon>Bacillati</taxon>
        <taxon>Actinomycetota</taxon>
        <taxon>Actinomycetes</taxon>
        <taxon>Kitasatosporales</taxon>
        <taxon>Streptomycetaceae</taxon>
        <taxon>Streptomyces</taxon>
    </lineage>
</organism>
<feature type="transmembrane region" description="Helical" evidence="1">
    <location>
        <begin position="7"/>
        <end position="24"/>
    </location>
</feature>
<keyword evidence="1" id="KW-0812">Transmembrane</keyword>
<name>A0ABT1UY92_9ACTN</name>
<reference evidence="2 3" key="1">
    <citation type="submission" date="2022-07" db="EMBL/GenBank/DDBJ databases">
        <authorList>
            <person name="Phongsopitanun W."/>
            <person name="Tanasupawat S."/>
        </authorList>
    </citation>
    <scope>NUCLEOTIDE SEQUENCE [LARGE SCALE GENOMIC DNA]</scope>
    <source>
        <strain evidence="2 3">RCU-064</strain>
    </source>
</reference>
<evidence type="ECO:0000313" key="2">
    <source>
        <dbReference type="EMBL" id="MCQ8190092.1"/>
    </source>
</evidence>
<feature type="transmembrane region" description="Helical" evidence="1">
    <location>
        <begin position="30"/>
        <end position="47"/>
    </location>
</feature>
<dbReference type="RefSeq" id="WP_256651122.1">
    <property type="nucleotide sequence ID" value="NZ_JANIAA010000009.1"/>
</dbReference>
<protein>
    <submittedName>
        <fullName evidence="2">Uncharacterized protein</fullName>
    </submittedName>
</protein>